<evidence type="ECO:0000313" key="3">
    <source>
        <dbReference type="Proteomes" id="UP001163046"/>
    </source>
</evidence>
<reference evidence="2" key="1">
    <citation type="submission" date="2023-01" db="EMBL/GenBank/DDBJ databases">
        <title>Genome assembly of the deep-sea coral Lophelia pertusa.</title>
        <authorList>
            <person name="Herrera S."/>
            <person name="Cordes E."/>
        </authorList>
    </citation>
    <scope>NUCLEOTIDE SEQUENCE</scope>
    <source>
        <strain evidence="2">USNM1676648</strain>
        <tissue evidence="2">Polyp</tissue>
    </source>
</reference>
<comment type="caution">
    <text evidence="2">The sequence shown here is derived from an EMBL/GenBank/DDBJ whole genome shotgun (WGS) entry which is preliminary data.</text>
</comment>
<proteinExistence type="predicted"/>
<evidence type="ECO:0000256" key="1">
    <source>
        <dbReference type="SAM" id="MobiDB-lite"/>
    </source>
</evidence>
<name>A0A9W9ZYH2_9CNID</name>
<sequence length="160" mass="17971">MEWGSGTLAWNGIAEPEPSNMEAEEQPKEVYSVKWKVASEMYWQLHRKSALLEYLTEHGPREFPQFKKRLKKLKKTLARLAEDEPFPSTIDGATNEKSSNIQALITEVASHVSVATVRLKQPGVRKFFAEGIGKHVLSALERKTLVFDCVAVRKSAGCAQ</sequence>
<evidence type="ECO:0000313" key="2">
    <source>
        <dbReference type="EMBL" id="KAJ7389378.1"/>
    </source>
</evidence>
<dbReference type="Proteomes" id="UP001163046">
    <property type="component" value="Unassembled WGS sequence"/>
</dbReference>
<accession>A0A9W9ZYH2</accession>
<dbReference type="EMBL" id="MU825434">
    <property type="protein sequence ID" value="KAJ7389378.1"/>
    <property type="molecule type" value="Genomic_DNA"/>
</dbReference>
<feature type="region of interest" description="Disordered" evidence="1">
    <location>
        <begin position="1"/>
        <end position="25"/>
    </location>
</feature>
<dbReference type="AlphaFoldDB" id="A0A9W9ZYH2"/>
<organism evidence="2 3">
    <name type="scientific">Desmophyllum pertusum</name>
    <dbReference type="NCBI Taxonomy" id="174260"/>
    <lineage>
        <taxon>Eukaryota</taxon>
        <taxon>Metazoa</taxon>
        <taxon>Cnidaria</taxon>
        <taxon>Anthozoa</taxon>
        <taxon>Hexacorallia</taxon>
        <taxon>Scleractinia</taxon>
        <taxon>Caryophylliina</taxon>
        <taxon>Caryophylliidae</taxon>
        <taxon>Desmophyllum</taxon>
    </lineage>
</organism>
<protein>
    <submittedName>
        <fullName evidence="2">Uncharacterized protein</fullName>
    </submittedName>
</protein>
<keyword evidence="3" id="KW-1185">Reference proteome</keyword>
<gene>
    <name evidence="2" type="ORF">OS493_031905</name>
</gene>